<dbReference type="CDD" id="cd07802">
    <property type="entry name" value="ASKHA_NBD_FGGY_EcLyxK-like"/>
    <property type="match status" value="1"/>
</dbReference>
<dbReference type="InterPro" id="IPR000577">
    <property type="entry name" value="Carb_kinase_FGGY"/>
</dbReference>
<dbReference type="InterPro" id="IPR050406">
    <property type="entry name" value="FGGY_Carb_Kinase"/>
</dbReference>
<dbReference type="Proteomes" id="UP001321526">
    <property type="component" value="Chromosome"/>
</dbReference>
<feature type="region of interest" description="Disordered" evidence="5">
    <location>
        <begin position="525"/>
        <end position="552"/>
    </location>
</feature>
<feature type="domain" description="Carbohydrate kinase FGGY N-terminal" evidence="6">
    <location>
        <begin position="26"/>
        <end position="271"/>
    </location>
</feature>
<dbReference type="PIRSF" id="PIRSF000538">
    <property type="entry name" value="GlpK"/>
    <property type="match status" value="1"/>
</dbReference>
<evidence type="ECO:0000313" key="9">
    <source>
        <dbReference type="Proteomes" id="UP001321526"/>
    </source>
</evidence>
<gene>
    <name evidence="8" type="ORF">EVC62_03365</name>
</gene>
<evidence type="ECO:0000256" key="4">
    <source>
        <dbReference type="RuleBase" id="RU003733"/>
    </source>
</evidence>
<evidence type="ECO:0000256" key="3">
    <source>
        <dbReference type="ARBA" id="ARBA00022777"/>
    </source>
</evidence>
<proteinExistence type="inferred from homology"/>
<feature type="domain" description="Carbohydrate kinase FGGY C-terminal" evidence="7">
    <location>
        <begin position="283"/>
        <end position="466"/>
    </location>
</feature>
<dbReference type="Gene3D" id="3.30.420.40">
    <property type="match status" value="2"/>
</dbReference>
<dbReference type="Pfam" id="PF00370">
    <property type="entry name" value="FGGY_N"/>
    <property type="match status" value="1"/>
</dbReference>
<reference evidence="8 9" key="1">
    <citation type="submission" date="2019-01" db="EMBL/GenBank/DDBJ databases">
        <title>Genome sequence of Salinicola endophyticus REST5.</title>
        <authorList>
            <person name="Nascimento F.X."/>
        </authorList>
    </citation>
    <scope>NUCLEOTIDE SEQUENCE [LARGE SCALE GENOMIC DNA]</scope>
    <source>
        <strain evidence="8 9">REST5</strain>
    </source>
</reference>
<evidence type="ECO:0000256" key="2">
    <source>
        <dbReference type="ARBA" id="ARBA00022679"/>
    </source>
</evidence>
<comment type="similarity">
    <text evidence="1 4">Belongs to the FGGY kinase family.</text>
</comment>
<protein>
    <submittedName>
        <fullName evidence="8">Carbohydrate kinase</fullName>
    </submittedName>
</protein>
<evidence type="ECO:0000313" key="8">
    <source>
        <dbReference type="EMBL" id="WFF40612.1"/>
    </source>
</evidence>
<dbReference type="PANTHER" id="PTHR43095">
    <property type="entry name" value="SUGAR KINASE"/>
    <property type="match status" value="1"/>
</dbReference>
<accession>A0ABY8FD78</accession>
<evidence type="ECO:0000259" key="6">
    <source>
        <dbReference type="Pfam" id="PF00370"/>
    </source>
</evidence>
<dbReference type="PROSITE" id="PS00445">
    <property type="entry name" value="FGGY_KINASES_2"/>
    <property type="match status" value="1"/>
</dbReference>
<evidence type="ECO:0000256" key="1">
    <source>
        <dbReference type="ARBA" id="ARBA00009156"/>
    </source>
</evidence>
<dbReference type="SUPFAM" id="SSF53067">
    <property type="entry name" value="Actin-like ATPase domain"/>
    <property type="match status" value="2"/>
</dbReference>
<keyword evidence="3 4" id="KW-0418">Kinase</keyword>
<evidence type="ECO:0000259" key="7">
    <source>
        <dbReference type="Pfam" id="PF02782"/>
    </source>
</evidence>
<dbReference type="InterPro" id="IPR043129">
    <property type="entry name" value="ATPase_NBD"/>
</dbReference>
<evidence type="ECO:0000256" key="5">
    <source>
        <dbReference type="SAM" id="MobiDB-lite"/>
    </source>
</evidence>
<name>A0ABY8FD78_9GAMM</name>
<feature type="compositionally biased region" description="Low complexity" evidence="5">
    <location>
        <begin position="525"/>
        <end position="541"/>
    </location>
</feature>
<dbReference type="EMBL" id="CP035631">
    <property type="protein sequence ID" value="WFF40612.1"/>
    <property type="molecule type" value="Genomic_DNA"/>
</dbReference>
<keyword evidence="2 4" id="KW-0808">Transferase</keyword>
<organism evidence="8 9">
    <name type="scientific">Salinicola endophyticus</name>
    <dbReference type="NCBI Taxonomy" id="1949083"/>
    <lineage>
        <taxon>Bacteria</taxon>
        <taxon>Pseudomonadati</taxon>
        <taxon>Pseudomonadota</taxon>
        <taxon>Gammaproteobacteria</taxon>
        <taxon>Oceanospirillales</taxon>
        <taxon>Halomonadaceae</taxon>
        <taxon>Salinicola</taxon>
    </lineage>
</organism>
<dbReference type="PANTHER" id="PTHR43095:SF3">
    <property type="entry name" value="L-XYLULOSE_3-KETO-L-GULONATE KINASE"/>
    <property type="match status" value="1"/>
</dbReference>
<dbReference type="InterPro" id="IPR018485">
    <property type="entry name" value="FGGY_C"/>
</dbReference>
<dbReference type="GO" id="GO:0016301">
    <property type="term" value="F:kinase activity"/>
    <property type="evidence" value="ECO:0007669"/>
    <property type="project" value="UniProtKB-KW"/>
</dbReference>
<sequence length="552" mass="58689">MRKSVDRRPALIASLQSQEAGVAQGYLMGLDGGSSSTKAVIFDLAGDVVGVGRQSCPLEHPQAHWVERDMETVWAGAAAAIRDALAQADVSASEILAVGVTAHGDGLYPVDRHGEALGKGITSLDSRAAGVVERWCQEGVQDQALARLGQVPFAFSPVALLAWMRAEQPERFAALGHVLTCKDWLRLKLTGEVATDFTEASSGYTDVQTQRYSREGLSLLGIEPVTEALPPIRMPEEIVGRVTAAAARATGLVAGTPVAAGLHDVTASALGLGNVDSDSLTIAAGTFSINEVFSDVPRPDARWATRNGLRPGQWLNMAISPASSSNLEWFHRQWGRPGDGGTAAFLADMEEALEEAFASDSRLVYHPFLYGSPYAEPASAGLFGLQGWHQRGHVLRAILEGVVCNHRVHVDALASRFSIRRTRITGGGSHSPRLAQLFADTLGREIETARTQEAAAWGAAICAGVGAGAFPSIAAAAALCEPQQCYRPDPQRQQACQVRFERYQQLVECLRPLWGMLDSEASVDASQTAAAQTSVADSSAAHTSLPDPGERP</sequence>
<dbReference type="InterPro" id="IPR018483">
    <property type="entry name" value="Carb_kinase_FGGY_CS"/>
</dbReference>
<dbReference type="InterPro" id="IPR018484">
    <property type="entry name" value="FGGY_N"/>
</dbReference>
<dbReference type="Pfam" id="PF02782">
    <property type="entry name" value="FGGY_C"/>
    <property type="match status" value="1"/>
</dbReference>
<keyword evidence="9" id="KW-1185">Reference proteome</keyword>